<evidence type="ECO:0000256" key="1">
    <source>
        <dbReference type="ARBA" id="ARBA00001946"/>
    </source>
</evidence>
<dbReference type="Gene3D" id="1.10.600.10">
    <property type="entry name" value="Farnesyl Diphosphate Synthase"/>
    <property type="match status" value="1"/>
</dbReference>
<evidence type="ECO:0000256" key="6">
    <source>
        <dbReference type="ARBA" id="ARBA00022723"/>
    </source>
</evidence>
<comment type="catalytic activity">
    <reaction evidence="11">
        <text>isopentenyl diphosphate + (2E)-geranyl diphosphate = (2E,6E)-farnesyl diphosphate + diphosphate</text>
        <dbReference type="Rhea" id="RHEA:19361"/>
        <dbReference type="ChEBI" id="CHEBI:33019"/>
        <dbReference type="ChEBI" id="CHEBI:58057"/>
        <dbReference type="ChEBI" id="CHEBI:128769"/>
        <dbReference type="ChEBI" id="CHEBI:175763"/>
        <dbReference type="EC" id="2.5.1.10"/>
    </reaction>
</comment>
<comment type="caution">
    <text evidence="13">The sequence shown here is derived from an EMBL/GenBank/DDBJ whole genome shotgun (WGS) entry which is preliminary data.</text>
</comment>
<evidence type="ECO:0000256" key="7">
    <source>
        <dbReference type="ARBA" id="ARBA00022842"/>
    </source>
</evidence>
<evidence type="ECO:0000256" key="4">
    <source>
        <dbReference type="ARBA" id="ARBA00015100"/>
    </source>
</evidence>
<evidence type="ECO:0000313" key="14">
    <source>
        <dbReference type="Proteomes" id="UP000295504"/>
    </source>
</evidence>
<dbReference type="RefSeq" id="WP_132848195.1">
    <property type="nucleotide sequence ID" value="NZ_CP058648.1"/>
</dbReference>
<dbReference type="AlphaFoldDB" id="A0A4V2T3X6"/>
<dbReference type="NCBIfam" id="NF045485">
    <property type="entry name" value="FPPsyn"/>
    <property type="match status" value="1"/>
</dbReference>
<evidence type="ECO:0000256" key="9">
    <source>
        <dbReference type="ARBA" id="ARBA00032380"/>
    </source>
</evidence>
<evidence type="ECO:0000256" key="2">
    <source>
        <dbReference type="ARBA" id="ARBA00006706"/>
    </source>
</evidence>
<name>A0A4V2T3X6_9FIRM</name>
<dbReference type="PANTHER" id="PTHR43281">
    <property type="entry name" value="FARNESYL DIPHOSPHATE SYNTHASE"/>
    <property type="match status" value="1"/>
</dbReference>
<dbReference type="GO" id="GO:0016114">
    <property type="term" value="P:terpenoid biosynthetic process"/>
    <property type="evidence" value="ECO:0007669"/>
    <property type="project" value="UniProtKB-ARBA"/>
</dbReference>
<dbReference type="EMBL" id="SLYC01000012">
    <property type="protein sequence ID" value="TCQ02894.1"/>
    <property type="molecule type" value="Genomic_DNA"/>
</dbReference>
<keyword evidence="14" id="KW-1185">Reference proteome</keyword>
<dbReference type="Pfam" id="PF00348">
    <property type="entry name" value="polyprenyl_synt"/>
    <property type="match status" value="1"/>
</dbReference>
<comment type="cofactor">
    <cofactor evidence="1">
        <name>Mg(2+)</name>
        <dbReference type="ChEBI" id="CHEBI:18420"/>
    </cofactor>
</comment>
<evidence type="ECO:0000256" key="10">
    <source>
        <dbReference type="ARBA" id="ARBA00032873"/>
    </source>
</evidence>
<dbReference type="SFLD" id="SFLDG01017">
    <property type="entry name" value="Polyprenyl_Transferase_Like"/>
    <property type="match status" value="1"/>
</dbReference>
<gene>
    <name evidence="13" type="ORF">EDD79_101223</name>
</gene>
<dbReference type="SFLD" id="SFLDS00005">
    <property type="entry name" value="Isoprenoid_Synthase_Type_I"/>
    <property type="match status" value="1"/>
</dbReference>
<dbReference type="PROSITE" id="PS00444">
    <property type="entry name" value="POLYPRENYL_SYNTHASE_2"/>
    <property type="match status" value="1"/>
</dbReference>
<dbReference type="FunFam" id="1.10.600.10:FF:000001">
    <property type="entry name" value="Geranylgeranyl diphosphate synthase"/>
    <property type="match status" value="1"/>
</dbReference>
<evidence type="ECO:0000256" key="12">
    <source>
        <dbReference type="RuleBase" id="RU004466"/>
    </source>
</evidence>
<dbReference type="InterPro" id="IPR000092">
    <property type="entry name" value="Polyprenyl_synt"/>
</dbReference>
<dbReference type="SUPFAM" id="SSF48576">
    <property type="entry name" value="Terpenoid synthases"/>
    <property type="match status" value="1"/>
</dbReference>
<keyword evidence="5 12" id="KW-0808">Transferase</keyword>
<evidence type="ECO:0000256" key="3">
    <source>
        <dbReference type="ARBA" id="ARBA00012439"/>
    </source>
</evidence>
<dbReference type="GO" id="GO:0005737">
    <property type="term" value="C:cytoplasm"/>
    <property type="evidence" value="ECO:0007669"/>
    <property type="project" value="UniProtKB-ARBA"/>
</dbReference>
<protein>
    <recommendedName>
        <fullName evidence="4">Farnesyl diphosphate synthase</fullName>
        <ecNumber evidence="3">2.5.1.10</ecNumber>
    </recommendedName>
    <alternativeName>
        <fullName evidence="10">(2E,6E)-farnesyl diphosphate synthase</fullName>
    </alternativeName>
    <alternativeName>
        <fullName evidence="9">Geranyltranstransferase</fullName>
    </alternativeName>
</protein>
<dbReference type="OrthoDB" id="9805316at2"/>
<dbReference type="InterPro" id="IPR033749">
    <property type="entry name" value="Polyprenyl_synt_CS"/>
</dbReference>
<evidence type="ECO:0000256" key="8">
    <source>
        <dbReference type="ARBA" id="ARBA00023229"/>
    </source>
</evidence>
<keyword evidence="8" id="KW-0414">Isoprene biosynthesis</keyword>
<proteinExistence type="inferred from homology"/>
<dbReference type="InterPro" id="IPR053378">
    <property type="entry name" value="Prenyl_diphosphate_synthase"/>
</dbReference>
<reference evidence="13 14" key="1">
    <citation type="submission" date="2019-03" db="EMBL/GenBank/DDBJ databases">
        <title>Genomic Encyclopedia of Type Strains, Phase IV (KMG-IV): sequencing the most valuable type-strain genomes for metagenomic binning, comparative biology and taxonomic classification.</title>
        <authorList>
            <person name="Goeker M."/>
        </authorList>
    </citation>
    <scope>NUCLEOTIDE SEQUENCE [LARGE SCALE GENOMIC DNA]</scope>
    <source>
        <strain evidence="13 14">DSM 100013</strain>
    </source>
</reference>
<organism evidence="13 14">
    <name type="scientific">Serpentinicella alkaliphila</name>
    <dbReference type="NCBI Taxonomy" id="1734049"/>
    <lineage>
        <taxon>Bacteria</taxon>
        <taxon>Bacillati</taxon>
        <taxon>Bacillota</taxon>
        <taxon>Clostridia</taxon>
        <taxon>Peptostreptococcales</taxon>
        <taxon>Natronincolaceae</taxon>
        <taxon>Serpentinicella</taxon>
    </lineage>
</organism>
<keyword evidence="6" id="KW-0479">Metal-binding</keyword>
<sequence>MSWKNELTQYMELINKHLDQVMNMEKEENYILIDSMKYSLFAGGKRLRPVLALASYQLFANDLNNILPYACGLEMIHTYSLIHDDLPAMDNDDYRRGKLTNHKVFGEGIAVLAGDGLLNHSFELMLGHALTQPQMEPYVRSIYEIAKAAGIQGMIGGQTVDLQSENVKVSAETLNYIHLKKTAALIIASLKIGAIIGNGNKEDINNMELIGKNLGLAFQIQDDILDIIGDQSKLGKDVGSDQEKNKSTYPSMYGLDFSINKVKELTNSIYDTLNKYGEKAIFLKELCNYLVDREY</sequence>
<dbReference type="PROSITE" id="PS00723">
    <property type="entry name" value="POLYPRENYL_SYNTHASE_1"/>
    <property type="match status" value="1"/>
</dbReference>
<keyword evidence="7" id="KW-0460">Magnesium</keyword>
<dbReference type="Proteomes" id="UP000295504">
    <property type="component" value="Unassembled WGS sequence"/>
</dbReference>
<evidence type="ECO:0000256" key="11">
    <source>
        <dbReference type="ARBA" id="ARBA00049399"/>
    </source>
</evidence>
<dbReference type="CDD" id="cd00685">
    <property type="entry name" value="Trans_IPPS_HT"/>
    <property type="match status" value="1"/>
</dbReference>
<accession>A0A4V2T3X6</accession>
<comment type="similarity">
    <text evidence="2 12">Belongs to the FPP/GGPP synthase family.</text>
</comment>
<dbReference type="InterPro" id="IPR008949">
    <property type="entry name" value="Isoprenoid_synthase_dom_sf"/>
</dbReference>
<dbReference type="EC" id="2.5.1.10" evidence="3"/>
<dbReference type="GO" id="GO:0046872">
    <property type="term" value="F:metal ion binding"/>
    <property type="evidence" value="ECO:0007669"/>
    <property type="project" value="UniProtKB-KW"/>
</dbReference>
<dbReference type="PANTHER" id="PTHR43281:SF1">
    <property type="entry name" value="FARNESYL DIPHOSPHATE SYNTHASE"/>
    <property type="match status" value="1"/>
</dbReference>
<evidence type="ECO:0000256" key="5">
    <source>
        <dbReference type="ARBA" id="ARBA00022679"/>
    </source>
</evidence>
<dbReference type="GO" id="GO:0004337">
    <property type="term" value="F:(2E,6E)-farnesyl diphosphate synthase activity"/>
    <property type="evidence" value="ECO:0007669"/>
    <property type="project" value="UniProtKB-EC"/>
</dbReference>
<evidence type="ECO:0000313" key="13">
    <source>
        <dbReference type="EMBL" id="TCQ02894.1"/>
    </source>
</evidence>